<dbReference type="SUPFAM" id="SSF52540">
    <property type="entry name" value="P-loop containing nucleoside triphosphate hydrolases"/>
    <property type="match status" value="2"/>
</dbReference>
<evidence type="ECO:0000256" key="3">
    <source>
        <dbReference type="ARBA" id="ARBA00022448"/>
    </source>
</evidence>
<comment type="similarity">
    <text evidence="2">Belongs to the ABC transporter superfamily.</text>
</comment>
<dbReference type="Gene3D" id="3.40.50.300">
    <property type="entry name" value="P-loop containing nucleotide triphosphate hydrolases"/>
    <property type="match status" value="2"/>
</dbReference>
<dbReference type="PANTHER" id="PTHR43553">
    <property type="entry name" value="HEAVY METAL TRANSPORTER"/>
    <property type="match status" value="1"/>
</dbReference>
<dbReference type="InterPro" id="IPR017871">
    <property type="entry name" value="ABC_transporter-like_CS"/>
</dbReference>
<evidence type="ECO:0000256" key="1">
    <source>
        <dbReference type="ARBA" id="ARBA00004202"/>
    </source>
</evidence>
<accession>A0ABU6KI48</accession>
<dbReference type="RefSeq" id="WP_327608128.1">
    <property type="nucleotide sequence ID" value="NZ_JARZFX010000007.1"/>
</dbReference>
<keyword evidence="7" id="KW-1278">Translocase</keyword>
<evidence type="ECO:0000256" key="2">
    <source>
        <dbReference type="ARBA" id="ARBA00005417"/>
    </source>
</evidence>
<dbReference type="SMART" id="SM00382">
    <property type="entry name" value="AAA"/>
    <property type="match status" value="2"/>
</dbReference>
<feature type="domain" description="ABC transporter" evidence="9">
    <location>
        <begin position="301"/>
        <end position="533"/>
    </location>
</feature>
<sequence length="554" mass="62533">MTPFLKIEQLSLRFETHLNEDTLSNISFEMEHGESILLLGPSGCGKSTLTSCLNGLYPRELDGEMNGLVFINGKKTTDYNPGELSQSVGVVFQDPETQFCMQTVEDEVAFGLENIRIPNELMEDKVDESLMLVDMLPYKKLPIATLSGGQKQKLALACILALEPSLLILDEPTANLDPVATKDLILTIQRLKKKTNCALLIIEHQLDGWTELTERCVLLNSRGEVFYDGSLRKAIKDKFHELESEGIWIPKVTQYLINHLDDGLATVPLTLDDFSKQAHLWIPTEWEAYTQNNYATSEVFAEASDISWFSKKQQIIRNISLNVYQGEFIAIVGANGSGKTSLLRILAGIQKPTSGIIKVKGKSLKNWKESNLRDEIGFVFQNPEHQFITNTVFDEVAFSPRIKGIPEKKLTVSVNAILEVCGLIRLTNEHPYSLSQGQKRRLSVATMIIDNQHMLLLDEPTFGQDAHSNMELMKLLQDRYDRGTTIAMITHDMEIVNQYATRVIVMDNGQLVADCTPDQLWGMPADKLEQWQLQLPLPIQLKRIYEKEVQYVST</sequence>
<dbReference type="CDD" id="cd03225">
    <property type="entry name" value="ABC_cobalt_CbiO_domain1"/>
    <property type="match status" value="2"/>
</dbReference>
<gene>
    <name evidence="10" type="ORF">QGM71_13750</name>
</gene>
<dbReference type="InterPro" id="IPR015856">
    <property type="entry name" value="ABC_transpr_CbiO/EcfA_su"/>
</dbReference>
<protein>
    <submittedName>
        <fullName evidence="10">Energy-coupling factor transporter ATPase</fullName>
    </submittedName>
</protein>
<evidence type="ECO:0000256" key="5">
    <source>
        <dbReference type="ARBA" id="ARBA00022741"/>
    </source>
</evidence>
<dbReference type="InterPro" id="IPR050095">
    <property type="entry name" value="ECF_ABC_transporter_ATP-bd"/>
</dbReference>
<evidence type="ECO:0000256" key="8">
    <source>
        <dbReference type="ARBA" id="ARBA00023136"/>
    </source>
</evidence>
<dbReference type="Pfam" id="PF00005">
    <property type="entry name" value="ABC_tran"/>
    <property type="match status" value="2"/>
</dbReference>
<evidence type="ECO:0000256" key="4">
    <source>
        <dbReference type="ARBA" id="ARBA00022475"/>
    </source>
</evidence>
<reference evidence="10 11" key="1">
    <citation type="journal article" date="2024" name="Int. J. Syst. Evol. Microbiol.">
        <title>Virgibacillus tibetensis sp. nov., isolated from salt lake on the Tibetan Plateau of China.</title>
        <authorList>
            <person name="Phurbu D."/>
            <person name="Liu Z.-X."/>
            <person name="Wang R."/>
            <person name="Zheng Y.-Y."/>
            <person name="Liu H.-C."/>
            <person name="Zhou Y.-G."/>
            <person name="Yu Y.-J."/>
            <person name="Li A.-H."/>
        </authorList>
    </citation>
    <scope>NUCLEOTIDE SEQUENCE [LARGE SCALE GENOMIC DNA]</scope>
    <source>
        <strain evidence="10 11">C22-A2</strain>
    </source>
</reference>
<organism evidence="10 11">
    <name type="scientific">Virgibacillus tibetensis</name>
    <dbReference type="NCBI Taxonomy" id="3042313"/>
    <lineage>
        <taxon>Bacteria</taxon>
        <taxon>Bacillati</taxon>
        <taxon>Bacillota</taxon>
        <taxon>Bacilli</taxon>
        <taxon>Bacillales</taxon>
        <taxon>Bacillaceae</taxon>
        <taxon>Virgibacillus</taxon>
    </lineage>
</organism>
<comment type="caution">
    <text evidence="10">The sequence shown here is derived from an EMBL/GenBank/DDBJ whole genome shotgun (WGS) entry which is preliminary data.</text>
</comment>
<keyword evidence="11" id="KW-1185">Reference proteome</keyword>
<feature type="domain" description="ABC transporter" evidence="9">
    <location>
        <begin position="5"/>
        <end position="247"/>
    </location>
</feature>
<dbReference type="PROSITE" id="PS50893">
    <property type="entry name" value="ABC_TRANSPORTER_2"/>
    <property type="match status" value="2"/>
</dbReference>
<dbReference type="InterPro" id="IPR003439">
    <property type="entry name" value="ABC_transporter-like_ATP-bd"/>
</dbReference>
<comment type="subcellular location">
    <subcellularLocation>
        <location evidence="1">Cell membrane</location>
        <topology evidence="1">Peripheral membrane protein</topology>
    </subcellularLocation>
</comment>
<dbReference type="NCBIfam" id="NF010167">
    <property type="entry name" value="PRK13648.1"/>
    <property type="match status" value="2"/>
</dbReference>
<name>A0ABU6KI48_9BACI</name>
<evidence type="ECO:0000256" key="7">
    <source>
        <dbReference type="ARBA" id="ARBA00022967"/>
    </source>
</evidence>
<dbReference type="Proteomes" id="UP001335737">
    <property type="component" value="Unassembled WGS sequence"/>
</dbReference>
<keyword evidence="5" id="KW-0547">Nucleotide-binding</keyword>
<evidence type="ECO:0000313" key="11">
    <source>
        <dbReference type="Proteomes" id="UP001335737"/>
    </source>
</evidence>
<dbReference type="InterPro" id="IPR003593">
    <property type="entry name" value="AAA+_ATPase"/>
</dbReference>
<dbReference type="EMBL" id="JARZFX010000007">
    <property type="protein sequence ID" value="MEC5424560.1"/>
    <property type="molecule type" value="Genomic_DNA"/>
</dbReference>
<evidence type="ECO:0000256" key="6">
    <source>
        <dbReference type="ARBA" id="ARBA00022840"/>
    </source>
</evidence>
<proteinExistence type="inferred from homology"/>
<evidence type="ECO:0000313" key="10">
    <source>
        <dbReference type="EMBL" id="MEC5424560.1"/>
    </source>
</evidence>
<keyword evidence="6" id="KW-0067">ATP-binding</keyword>
<keyword evidence="3" id="KW-0813">Transport</keyword>
<keyword evidence="8" id="KW-0472">Membrane</keyword>
<keyword evidence="4" id="KW-1003">Cell membrane</keyword>
<dbReference type="PANTHER" id="PTHR43553:SF27">
    <property type="entry name" value="ENERGY-COUPLING FACTOR TRANSPORTER ATP-BINDING PROTEIN ECFA2"/>
    <property type="match status" value="1"/>
</dbReference>
<dbReference type="InterPro" id="IPR027417">
    <property type="entry name" value="P-loop_NTPase"/>
</dbReference>
<evidence type="ECO:0000259" key="9">
    <source>
        <dbReference type="PROSITE" id="PS50893"/>
    </source>
</evidence>
<dbReference type="PROSITE" id="PS00211">
    <property type="entry name" value="ABC_TRANSPORTER_1"/>
    <property type="match status" value="2"/>
</dbReference>